<dbReference type="Proteomes" id="UP000016368">
    <property type="component" value="Unassembled WGS sequence"/>
</dbReference>
<comment type="similarity">
    <text evidence="1">Belongs to the LysR transcriptional regulatory family.</text>
</comment>
<dbReference type="FunFam" id="1.10.10.10:FF:000001">
    <property type="entry name" value="LysR family transcriptional regulator"/>
    <property type="match status" value="1"/>
</dbReference>
<dbReference type="eggNOG" id="COG0583">
    <property type="taxonomic scope" value="Bacteria"/>
</dbReference>
<keyword evidence="2" id="KW-0805">Transcription regulation</keyword>
<dbReference type="InterPro" id="IPR036388">
    <property type="entry name" value="WH-like_DNA-bd_sf"/>
</dbReference>
<evidence type="ECO:0000313" key="7">
    <source>
        <dbReference type="Proteomes" id="UP000016368"/>
    </source>
</evidence>
<accession>F3KVD1</accession>
<dbReference type="InterPro" id="IPR036390">
    <property type="entry name" value="WH_DNA-bd_sf"/>
</dbReference>
<dbReference type="Gene3D" id="1.10.10.10">
    <property type="entry name" value="Winged helix-like DNA-binding domain superfamily/Winged helix DNA-binding domain"/>
    <property type="match status" value="1"/>
</dbReference>
<proteinExistence type="inferred from homology"/>
<dbReference type="Pfam" id="PF03466">
    <property type="entry name" value="LysR_substrate"/>
    <property type="match status" value="1"/>
</dbReference>
<feature type="domain" description="HTH lysR-type" evidence="5">
    <location>
        <begin position="31"/>
        <end position="83"/>
    </location>
</feature>
<evidence type="ECO:0000259" key="5">
    <source>
        <dbReference type="PROSITE" id="PS50931"/>
    </source>
</evidence>
<reference evidence="6 7" key="1">
    <citation type="journal article" date="2011" name="EMBO J.">
        <title>Structural diversity of bacterial flagellar motors.</title>
        <authorList>
            <person name="Chen S."/>
            <person name="Beeby M."/>
            <person name="Murphy G.E."/>
            <person name="Leadbetter J.R."/>
            <person name="Hendrixson D.R."/>
            <person name="Briegel A."/>
            <person name="Li Z."/>
            <person name="Shi J."/>
            <person name="Tocheva E.I."/>
            <person name="Muller A."/>
            <person name="Dobro M.J."/>
            <person name="Jensen G.J."/>
        </authorList>
    </citation>
    <scope>NUCLEOTIDE SEQUENCE [LARGE SCALE GENOMIC DNA]</scope>
    <source>
        <strain evidence="6 7">ATCC 19624</strain>
    </source>
</reference>
<name>F3KVD1_9BURK</name>
<dbReference type="GO" id="GO:0005829">
    <property type="term" value="C:cytosol"/>
    <property type="evidence" value="ECO:0007669"/>
    <property type="project" value="TreeGrafter"/>
</dbReference>
<dbReference type="EMBL" id="AEGR01000075">
    <property type="protein sequence ID" value="EGI76243.1"/>
    <property type="molecule type" value="Genomic_DNA"/>
</dbReference>
<dbReference type="InterPro" id="IPR000847">
    <property type="entry name" value="LysR_HTH_N"/>
</dbReference>
<evidence type="ECO:0000256" key="2">
    <source>
        <dbReference type="ARBA" id="ARBA00023015"/>
    </source>
</evidence>
<keyword evidence="4" id="KW-0804">Transcription</keyword>
<evidence type="ECO:0000256" key="4">
    <source>
        <dbReference type="ARBA" id="ARBA00023163"/>
    </source>
</evidence>
<dbReference type="SUPFAM" id="SSF46785">
    <property type="entry name" value="Winged helix' DNA-binding domain"/>
    <property type="match status" value="1"/>
</dbReference>
<organism evidence="6 7">
    <name type="scientific">Hylemonella gracilis ATCC 19624</name>
    <dbReference type="NCBI Taxonomy" id="887062"/>
    <lineage>
        <taxon>Bacteria</taxon>
        <taxon>Pseudomonadati</taxon>
        <taxon>Pseudomonadota</taxon>
        <taxon>Betaproteobacteria</taxon>
        <taxon>Burkholderiales</taxon>
        <taxon>Comamonadaceae</taxon>
        <taxon>Hylemonella</taxon>
    </lineage>
</organism>
<comment type="caution">
    <text evidence="6">The sequence shown here is derived from an EMBL/GenBank/DDBJ whole genome shotgun (WGS) entry which is preliminary data.</text>
</comment>
<dbReference type="PANTHER" id="PTHR30419">
    <property type="entry name" value="HTH-TYPE TRANSCRIPTIONAL REGULATOR YBHD"/>
    <property type="match status" value="1"/>
</dbReference>
<evidence type="ECO:0000256" key="1">
    <source>
        <dbReference type="ARBA" id="ARBA00009437"/>
    </source>
</evidence>
<evidence type="ECO:0000313" key="6">
    <source>
        <dbReference type="EMBL" id="EGI76243.1"/>
    </source>
</evidence>
<dbReference type="Pfam" id="PF00126">
    <property type="entry name" value="HTH_1"/>
    <property type="match status" value="1"/>
</dbReference>
<dbReference type="InterPro" id="IPR005119">
    <property type="entry name" value="LysR_subst-bd"/>
</dbReference>
<dbReference type="SUPFAM" id="SSF53850">
    <property type="entry name" value="Periplasmic binding protein-like II"/>
    <property type="match status" value="1"/>
</dbReference>
<protein>
    <submittedName>
        <fullName evidence="6">LysR family transcriptional regulator</fullName>
    </submittedName>
</protein>
<gene>
    <name evidence="6" type="ORF">HGR_12092</name>
</gene>
<dbReference type="PROSITE" id="PS50931">
    <property type="entry name" value="HTH_LYSR"/>
    <property type="match status" value="1"/>
</dbReference>
<dbReference type="PRINTS" id="PR00039">
    <property type="entry name" value="HTHLYSR"/>
</dbReference>
<dbReference type="GO" id="GO:0003677">
    <property type="term" value="F:DNA binding"/>
    <property type="evidence" value="ECO:0007669"/>
    <property type="project" value="UniProtKB-KW"/>
</dbReference>
<evidence type="ECO:0000256" key="3">
    <source>
        <dbReference type="ARBA" id="ARBA00023125"/>
    </source>
</evidence>
<dbReference type="AlphaFoldDB" id="F3KVD1"/>
<sequence length="346" mass="37216">MHAAGSPGGKPLAALADAGHLAIAMNLLVSMRYLVALDEHKHFARAAQACFVTQPALSNALRALEEEFGSPIVRRGRTFVGFTPEGERLLESARRMLREEQLLKQDLKSVGGRIQGRLGIGVVPSAEPVAARFAAMLQARHLGITPVVRSMSSQEIESGLEDLTLDMGLGFIERVRPGALQTLPQYVEHYFLVRRVDASVDVAASPEGLCFGPPMDWREAAALPLCLMSPEMYNRHILDGAFGQAGLRVRPVMETNSVLSLALAAVGGSVSSIMPGALVGAVRTYRELEARPLVGPVVRTPIGFMVQNPARNTQDRRSRPLEAALALAQDPEWLSHAAAHSGALQS</sequence>
<keyword evidence="3" id="KW-0238">DNA-binding</keyword>
<dbReference type="GO" id="GO:0003700">
    <property type="term" value="F:DNA-binding transcription factor activity"/>
    <property type="evidence" value="ECO:0007669"/>
    <property type="project" value="InterPro"/>
</dbReference>
<dbReference type="STRING" id="887062.HGR_12092"/>
<keyword evidence="7" id="KW-1185">Reference proteome</keyword>
<dbReference type="Gene3D" id="3.40.190.290">
    <property type="match status" value="1"/>
</dbReference>
<dbReference type="InterPro" id="IPR050950">
    <property type="entry name" value="HTH-type_LysR_regulators"/>
</dbReference>
<dbReference type="PANTHER" id="PTHR30419:SF31">
    <property type="entry name" value="BLR3139 PROTEIN"/>
    <property type="match status" value="1"/>
</dbReference>